<sequence length="296" mass="33837">MAIDNSFIIKKLQGLPEMFVIFSQSTKHPYVTCNEESFDDQIHIFSDAEAAHAYVVAKNEQEKIPVVSVRVAAEQFLHFYGTLYALGVNGVVLHDNDTETSLALEAIVHRRHNPDELPEKQRPVINPELMLTSLYFLQEMRRPVSEEEKEKADLRAMDEELVANLVRGRFLSGIIVDESEKDADSKAENPDGNTEDGNIEESKESEAEEEQPKKKNNIRVPYVNNQNGEMYQAIFTDGYELQRFDPKKRLRPVVVKFDDLEKFLVKDAKGFLLNPTSTALPLRREQLPAFKKRIDG</sequence>
<proteinExistence type="predicted"/>
<evidence type="ECO:0000256" key="1">
    <source>
        <dbReference type="SAM" id="MobiDB-lite"/>
    </source>
</evidence>
<dbReference type="InterPro" id="IPR009839">
    <property type="entry name" value="SseB_N"/>
</dbReference>
<dbReference type="Proteomes" id="UP001299235">
    <property type="component" value="Unassembled WGS sequence"/>
</dbReference>
<name>A0ABS8EZ93_9FIRM</name>
<comment type="caution">
    <text evidence="3">The sequence shown here is derived from an EMBL/GenBank/DDBJ whole genome shotgun (WGS) entry which is preliminary data.</text>
</comment>
<feature type="compositionally biased region" description="Basic and acidic residues" evidence="1">
    <location>
        <begin position="200"/>
        <end position="213"/>
    </location>
</feature>
<evidence type="ECO:0000259" key="2">
    <source>
        <dbReference type="Pfam" id="PF07179"/>
    </source>
</evidence>
<protein>
    <submittedName>
        <fullName evidence="3">SseB family protein</fullName>
    </submittedName>
</protein>
<accession>A0ABS8EZ93</accession>
<keyword evidence="4" id="KW-1185">Reference proteome</keyword>
<reference evidence="3 4" key="1">
    <citation type="submission" date="2021-10" db="EMBL/GenBank/DDBJ databases">
        <title>Anaerobic single-cell dispensing facilitates the cultivation of human gut bacteria.</title>
        <authorList>
            <person name="Afrizal A."/>
        </authorList>
    </citation>
    <scope>NUCLEOTIDE SEQUENCE [LARGE SCALE GENOMIC DNA]</scope>
    <source>
        <strain evidence="3 4">CLA-AA-H246</strain>
    </source>
</reference>
<feature type="region of interest" description="Disordered" evidence="1">
    <location>
        <begin position="180"/>
        <end position="219"/>
    </location>
</feature>
<dbReference type="Pfam" id="PF07179">
    <property type="entry name" value="SseB"/>
    <property type="match status" value="1"/>
</dbReference>
<dbReference type="RefSeq" id="WP_248836053.1">
    <property type="nucleotide sequence ID" value="NZ_JAJEQE010000070.1"/>
</dbReference>
<dbReference type="EMBL" id="JAJEQE010000070">
    <property type="protein sequence ID" value="MCC2150328.1"/>
    <property type="molecule type" value="Genomic_DNA"/>
</dbReference>
<gene>
    <name evidence="3" type="ORF">LKD42_13940</name>
</gene>
<feature type="domain" description="SseB protein N-terminal" evidence="2">
    <location>
        <begin position="198"/>
        <end position="287"/>
    </location>
</feature>
<evidence type="ECO:0000313" key="3">
    <source>
        <dbReference type="EMBL" id="MCC2150328.1"/>
    </source>
</evidence>
<organism evidence="3 4">
    <name type="scientific">Hominisplanchenecus faecis</name>
    <dbReference type="NCBI Taxonomy" id="2885351"/>
    <lineage>
        <taxon>Bacteria</taxon>
        <taxon>Bacillati</taxon>
        <taxon>Bacillota</taxon>
        <taxon>Clostridia</taxon>
        <taxon>Lachnospirales</taxon>
        <taxon>Lachnospiraceae</taxon>
        <taxon>Hominisplanchenecus</taxon>
    </lineage>
</organism>
<evidence type="ECO:0000313" key="4">
    <source>
        <dbReference type="Proteomes" id="UP001299235"/>
    </source>
</evidence>